<dbReference type="EMBL" id="BFAX01000001">
    <property type="protein sequence ID" value="GBF35845.1"/>
    <property type="molecule type" value="Genomic_DNA"/>
</dbReference>
<proteinExistence type="predicted"/>
<evidence type="ECO:0000313" key="1">
    <source>
        <dbReference type="EMBL" id="GBF35845.1"/>
    </source>
</evidence>
<dbReference type="RefSeq" id="WP_131006639.1">
    <property type="nucleotide sequence ID" value="NZ_BFAX01000001.1"/>
</dbReference>
<protein>
    <submittedName>
        <fullName evidence="1">Uncharacterized protein</fullName>
    </submittedName>
</protein>
<reference evidence="1 2" key="1">
    <citation type="journal article" date="2019" name="Int. J. Syst. Evol. Microbiol.">
        <title>Methanofervidicoccus abyssi gen. nov., sp. nov., a hydrogenotrophic methanogen, isolated from a hydrothermal vent chimney in the Mid-Cayman Spreading Center, the Caribbean Sea.</title>
        <authorList>
            <person name="Sakai S."/>
            <person name="Takaki Y."/>
            <person name="Miyazaki M."/>
            <person name="Ogawara M."/>
            <person name="Yanagawa K."/>
            <person name="Miyazaki J."/>
            <person name="Takai K."/>
        </authorList>
    </citation>
    <scope>NUCLEOTIDE SEQUENCE [LARGE SCALE GENOMIC DNA]</scope>
    <source>
        <strain evidence="1 2">HHB</strain>
    </source>
</reference>
<dbReference type="OrthoDB" id="62268at2157"/>
<accession>A0A401HNP5</accession>
<dbReference type="Proteomes" id="UP000290527">
    <property type="component" value="Unassembled WGS sequence"/>
</dbReference>
<keyword evidence="2" id="KW-1185">Reference proteome</keyword>
<sequence>MYKNIVDAFFNELKNDKLTKLHENFYEDVKKYIENKKYKSEREYRRILYYIKELKKLRLYKAFYGDRENLLEEEREILKVIESIEGISSLRREVEEAKIEVSEDSKSQEIPKHINTQRYIDIVRVLTKFPEFTDGKVVYNLDENDIVSLDRRISKILEKYKIVKRIKGEFYENEKKDKKVLPLL</sequence>
<organism evidence="1 2">
    <name type="scientific">Methanofervidicoccus abyssi</name>
    <dbReference type="NCBI Taxonomy" id="2082189"/>
    <lineage>
        <taxon>Archaea</taxon>
        <taxon>Methanobacteriati</taxon>
        <taxon>Methanobacteriota</taxon>
        <taxon>Methanomada group</taxon>
        <taxon>Methanococci</taxon>
        <taxon>Methanococcales</taxon>
        <taxon>Methanofervidicoccus</taxon>
    </lineage>
</organism>
<gene>
    <name evidence="1" type="ORF">MHHB_P0070</name>
</gene>
<evidence type="ECO:0000313" key="2">
    <source>
        <dbReference type="Proteomes" id="UP000290527"/>
    </source>
</evidence>
<comment type="caution">
    <text evidence="1">The sequence shown here is derived from an EMBL/GenBank/DDBJ whole genome shotgun (WGS) entry which is preliminary data.</text>
</comment>
<dbReference type="AlphaFoldDB" id="A0A401HNP5"/>
<name>A0A401HNP5_9EURY</name>